<proteinExistence type="inferred from homology"/>
<evidence type="ECO:0000313" key="18">
    <source>
        <dbReference type="EMBL" id="OTG09045.1"/>
    </source>
</evidence>
<dbReference type="GO" id="GO:0004674">
    <property type="term" value="F:protein serine/threonine kinase activity"/>
    <property type="evidence" value="ECO:0000318"/>
    <property type="project" value="GO_Central"/>
</dbReference>
<keyword evidence="7 18" id="KW-0418">Kinase</keyword>
<dbReference type="Proteomes" id="UP000215914">
    <property type="component" value="Chromosome 11"/>
</dbReference>
<dbReference type="PROSITE" id="PS50011">
    <property type="entry name" value="PROTEIN_KINASE_DOM"/>
    <property type="match status" value="1"/>
</dbReference>
<evidence type="ECO:0000256" key="4">
    <source>
        <dbReference type="ARBA" id="ARBA00022527"/>
    </source>
</evidence>
<evidence type="ECO:0000256" key="11">
    <source>
        <dbReference type="ARBA" id="ARBA00048679"/>
    </source>
</evidence>
<dbReference type="GO" id="GO:0007165">
    <property type="term" value="P:signal transduction"/>
    <property type="evidence" value="ECO:0000318"/>
    <property type="project" value="GO_Central"/>
</dbReference>
<evidence type="ECO:0000313" key="19">
    <source>
        <dbReference type="Proteomes" id="UP000215914"/>
    </source>
</evidence>
<dbReference type="GO" id="GO:0005524">
    <property type="term" value="F:ATP binding"/>
    <property type="evidence" value="ECO:0007669"/>
    <property type="project" value="UniProtKB-UniRule"/>
</dbReference>
<feature type="domain" description="NAF" evidence="16">
    <location>
        <begin position="310"/>
        <end position="334"/>
    </location>
</feature>
<reference evidence="17 19" key="1">
    <citation type="journal article" date="2017" name="Nature">
        <title>The sunflower genome provides insights into oil metabolism, flowering and Asterid evolution.</title>
        <authorList>
            <person name="Badouin H."/>
            <person name="Gouzy J."/>
            <person name="Grassa C.J."/>
            <person name="Murat F."/>
            <person name="Staton S.E."/>
            <person name="Cottret L."/>
            <person name="Lelandais-Briere C."/>
            <person name="Owens G.L."/>
            <person name="Carrere S."/>
            <person name="Mayjonade B."/>
            <person name="Legrand L."/>
            <person name="Gill N."/>
            <person name="Kane N.C."/>
            <person name="Bowers J.E."/>
            <person name="Hubner S."/>
            <person name="Bellec A."/>
            <person name="Berard A."/>
            <person name="Berges H."/>
            <person name="Blanchet N."/>
            <person name="Boniface M.C."/>
            <person name="Brunel D."/>
            <person name="Catrice O."/>
            <person name="Chaidir N."/>
            <person name="Claudel C."/>
            <person name="Donnadieu C."/>
            <person name="Faraut T."/>
            <person name="Fievet G."/>
            <person name="Helmstetter N."/>
            <person name="King M."/>
            <person name="Knapp S.J."/>
            <person name="Lai Z."/>
            <person name="Le Paslier M.C."/>
            <person name="Lippi Y."/>
            <person name="Lorenzon L."/>
            <person name="Mandel J.R."/>
            <person name="Marage G."/>
            <person name="Marchand G."/>
            <person name="Marquand E."/>
            <person name="Bret-Mestries E."/>
            <person name="Morien E."/>
            <person name="Nambeesan S."/>
            <person name="Nguyen T."/>
            <person name="Pegot-Espagnet P."/>
            <person name="Pouilly N."/>
            <person name="Raftis F."/>
            <person name="Sallet E."/>
            <person name="Schiex T."/>
            <person name="Thomas J."/>
            <person name="Vandecasteele C."/>
            <person name="Vares D."/>
            <person name="Vear F."/>
            <person name="Vautrin S."/>
            <person name="Crespi M."/>
            <person name="Mangin B."/>
            <person name="Burke J.M."/>
            <person name="Salse J."/>
            <person name="Munos S."/>
            <person name="Vincourt P."/>
            <person name="Rieseberg L.H."/>
            <person name="Langlade N.B."/>
        </authorList>
    </citation>
    <scope>NUCLEOTIDE SEQUENCE [LARGE SCALE GENOMIC DNA]</scope>
    <source>
        <strain evidence="19">cv. SF193</strain>
        <tissue evidence="17">Leaves</tissue>
    </source>
</reference>
<dbReference type="FunFam" id="1.10.510.10:FF:000303">
    <property type="entry name" value="Non-specific serine/threonine protein kinase"/>
    <property type="match status" value="1"/>
</dbReference>
<evidence type="ECO:0000256" key="13">
    <source>
        <dbReference type="PROSITE-ProRule" id="PRU10141"/>
    </source>
</evidence>
<dbReference type="FunCoup" id="A0A251TD23">
    <property type="interactions" value="963"/>
</dbReference>
<dbReference type="EC" id="2.7.11.1" evidence="3"/>
<dbReference type="OrthoDB" id="193931at2759"/>
<keyword evidence="4 14" id="KW-0723">Serine/threonine-protein kinase</keyword>
<dbReference type="InterPro" id="IPR017441">
    <property type="entry name" value="Protein_kinase_ATP_BS"/>
</dbReference>
<dbReference type="PROSITE" id="PS50816">
    <property type="entry name" value="NAF"/>
    <property type="match status" value="1"/>
</dbReference>
<dbReference type="STRING" id="4232.A0A251TD23"/>
<dbReference type="AlphaFoldDB" id="A0A251TD23"/>
<keyword evidence="19" id="KW-1185">Reference proteome</keyword>
<dbReference type="InterPro" id="IPR011009">
    <property type="entry name" value="Kinase-like_dom_sf"/>
</dbReference>
<dbReference type="Pfam" id="PF03822">
    <property type="entry name" value="NAF"/>
    <property type="match status" value="1"/>
</dbReference>
<dbReference type="InterPro" id="IPR004041">
    <property type="entry name" value="NAF_dom"/>
</dbReference>
<dbReference type="Gramene" id="mRNA:HanXRQr2_Chr11g0501111">
    <property type="protein sequence ID" value="mRNA:HanXRQr2_Chr11g0501111"/>
    <property type="gene ID" value="HanXRQr2_Chr11g0501111"/>
</dbReference>
<dbReference type="Pfam" id="PF00069">
    <property type="entry name" value="Pkinase"/>
    <property type="match status" value="1"/>
</dbReference>
<feature type="binding site" evidence="13">
    <location>
        <position position="52"/>
    </location>
    <ligand>
        <name>ATP</name>
        <dbReference type="ChEBI" id="CHEBI:30616"/>
    </ligand>
</feature>
<dbReference type="InterPro" id="IPR018451">
    <property type="entry name" value="NAF/FISL_domain"/>
</dbReference>
<evidence type="ECO:0000259" key="15">
    <source>
        <dbReference type="PROSITE" id="PS50011"/>
    </source>
</evidence>
<dbReference type="InterPro" id="IPR000719">
    <property type="entry name" value="Prot_kinase_dom"/>
</dbReference>
<gene>
    <name evidence="18" type="ORF">HannXRQ_Chr11g0348511</name>
    <name evidence="17" type="ORF">HanXRQr2_Chr11g0501111</name>
</gene>
<evidence type="ECO:0000256" key="14">
    <source>
        <dbReference type="RuleBase" id="RU000304"/>
    </source>
</evidence>
<comment type="catalytic activity">
    <reaction evidence="11">
        <text>L-seryl-[protein] + ATP = O-phospho-L-seryl-[protein] + ADP + H(+)</text>
        <dbReference type="Rhea" id="RHEA:17989"/>
        <dbReference type="Rhea" id="RHEA-COMP:9863"/>
        <dbReference type="Rhea" id="RHEA-COMP:11604"/>
        <dbReference type="ChEBI" id="CHEBI:15378"/>
        <dbReference type="ChEBI" id="CHEBI:29999"/>
        <dbReference type="ChEBI" id="CHEBI:30616"/>
        <dbReference type="ChEBI" id="CHEBI:83421"/>
        <dbReference type="ChEBI" id="CHEBI:456216"/>
        <dbReference type="EC" id="2.7.11.1"/>
    </reaction>
</comment>
<evidence type="ECO:0000256" key="8">
    <source>
        <dbReference type="ARBA" id="ARBA00022840"/>
    </source>
</evidence>
<evidence type="ECO:0000256" key="12">
    <source>
        <dbReference type="ARBA" id="ARBA00058225"/>
    </source>
</evidence>
<reference evidence="17" key="3">
    <citation type="submission" date="2020-06" db="EMBL/GenBank/DDBJ databases">
        <title>Helianthus annuus Genome sequencing and assembly Release 2.</title>
        <authorList>
            <person name="Gouzy J."/>
            <person name="Langlade N."/>
            <person name="Munos S."/>
        </authorList>
    </citation>
    <scope>NUCLEOTIDE SEQUENCE</scope>
    <source>
        <tissue evidence="17">Leaves</tissue>
    </source>
</reference>
<dbReference type="EMBL" id="CM007900">
    <property type="protein sequence ID" value="OTG09045.1"/>
    <property type="molecule type" value="Genomic_DNA"/>
</dbReference>
<dbReference type="PANTHER" id="PTHR43895">
    <property type="entry name" value="CALCIUM/CALMODULIN-DEPENDENT PROTEIN KINASE KINASE-RELATED"/>
    <property type="match status" value="1"/>
</dbReference>
<dbReference type="FunFam" id="3.30.200.20:FF:000042">
    <property type="entry name" value="Aurora kinase A"/>
    <property type="match status" value="1"/>
</dbReference>
<dbReference type="InterPro" id="IPR008271">
    <property type="entry name" value="Ser/Thr_kinase_AS"/>
</dbReference>
<dbReference type="CDD" id="cd12195">
    <property type="entry name" value="CIPK_C"/>
    <property type="match status" value="1"/>
</dbReference>
<dbReference type="EMBL" id="MNCJ02000326">
    <property type="protein sequence ID" value="KAF5782850.1"/>
    <property type="molecule type" value="Genomic_DNA"/>
</dbReference>
<comment type="similarity">
    <text evidence="2">Belongs to the protein kinase superfamily. CAMK Ser/Thr protein kinase family. SNF1 subfamily.</text>
</comment>
<dbReference type="SMART" id="SM00220">
    <property type="entry name" value="S_TKc"/>
    <property type="match status" value="1"/>
</dbReference>
<organism evidence="18 19">
    <name type="scientific">Helianthus annuus</name>
    <name type="common">Common sunflower</name>
    <dbReference type="NCBI Taxonomy" id="4232"/>
    <lineage>
        <taxon>Eukaryota</taxon>
        <taxon>Viridiplantae</taxon>
        <taxon>Streptophyta</taxon>
        <taxon>Embryophyta</taxon>
        <taxon>Tracheophyta</taxon>
        <taxon>Spermatophyta</taxon>
        <taxon>Magnoliopsida</taxon>
        <taxon>eudicotyledons</taxon>
        <taxon>Gunneridae</taxon>
        <taxon>Pentapetalae</taxon>
        <taxon>asterids</taxon>
        <taxon>campanulids</taxon>
        <taxon>Asterales</taxon>
        <taxon>Asteraceae</taxon>
        <taxon>Asteroideae</taxon>
        <taxon>Heliantheae alliance</taxon>
        <taxon>Heliantheae</taxon>
        <taxon>Helianthus</taxon>
    </lineage>
</organism>
<keyword evidence="8 13" id="KW-0067">ATP-binding</keyword>
<dbReference type="SUPFAM" id="SSF56112">
    <property type="entry name" value="Protein kinase-like (PK-like)"/>
    <property type="match status" value="1"/>
</dbReference>
<dbReference type="Gene3D" id="3.30.310.80">
    <property type="entry name" value="Kinase associated domain 1, KA1"/>
    <property type="match status" value="1"/>
</dbReference>
<dbReference type="Gene3D" id="1.10.510.10">
    <property type="entry name" value="Transferase(Phosphotransferase) domain 1"/>
    <property type="match status" value="1"/>
</dbReference>
<comment type="catalytic activity">
    <reaction evidence="10">
        <text>L-threonyl-[protein] + ATP = O-phospho-L-threonyl-[protein] + ADP + H(+)</text>
        <dbReference type="Rhea" id="RHEA:46608"/>
        <dbReference type="Rhea" id="RHEA-COMP:11060"/>
        <dbReference type="Rhea" id="RHEA-COMP:11605"/>
        <dbReference type="ChEBI" id="CHEBI:15378"/>
        <dbReference type="ChEBI" id="CHEBI:30013"/>
        <dbReference type="ChEBI" id="CHEBI:30616"/>
        <dbReference type="ChEBI" id="CHEBI:61977"/>
        <dbReference type="ChEBI" id="CHEBI:456216"/>
        <dbReference type="EC" id="2.7.11.1"/>
    </reaction>
</comment>
<protein>
    <recommendedName>
        <fullName evidence="3">non-specific serine/threonine protein kinase</fullName>
        <ecNumber evidence="3">2.7.11.1</ecNumber>
    </recommendedName>
</protein>
<evidence type="ECO:0000256" key="6">
    <source>
        <dbReference type="ARBA" id="ARBA00022741"/>
    </source>
</evidence>
<evidence type="ECO:0000259" key="16">
    <source>
        <dbReference type="PROSITE" id="PS50816"/>
    </source>
</evidence>
<accession>A0A251TD23</accession>
<evidence type="ECO:0000256" key="5">
    <source>
        <dbReference type="ARBA" id="ARBA00022679"/>
    </source>
</evidence>
<feature type="domain" description="Protein kinase" evidence="15">
    <location>
        <begin position="23"/>
        <end position="277"/>
    </location>
</feature>
<dbReference type="InParanoid" id="A0A251TD23"/>
<evidence type="ECO:0000256" key="9">
    <source>
        <dbReference type="ARBA" id="ARBA00023211"/>
    </source>
</evidence>
<dbReference type="PROSITE" id="PS00107">
    <property type="entry name" value="PROTEIN_KINASE_ATP"/>
    <property type="match status" value="1"/>
</dbReference>
<keyword evidence="9" id="KW-0464">Manganese</keyword>
<comment type="cofactor">
    <cofactor evidence="1">
        <name>Mn(2+)</name>
        <dbReference type="ChEBI" id="CHEBI:29035"/>
    </cofactor>
</comment>
<evidence type="ECO:0000256" key="2">
    <source>
        <dbReference type="ARBA" id="ARBA00006234"/>
    </source>
</evidence>
<keyword evidence="6 13" id="KW-0547">Nucleotide-binding</keyword>
<evidence type="ECO:0000256" key="1">
    <source>
        <dbReference type="ARBA" id="ARBA00001936"/>
    </source>
</evidence>
<evidence type="ECO:0000256" key="7">
    <source>
        <dbReference type="ARBA" id="ARBA00022777"/>
    </source>
</evidence>
<sequence length="435" mass="49680">MPELKHAGDEPPSPAEKTLFKRYEISYLLGYGAFAKVYYARDAHNKEHVAIKVINKQKIIKGGLTANVKREISIMRQLRHPNIVRLREVLANKKKIYFVLEYARGGELFAKVAKSRFSEHLSRRYFQQLISVVGYCHSRGVFHRDLKLENLLLDEKWKLKVTDFGLSAVTNQIRNDGLLHTVCGTPAYVAPEILLKNGYDGAKVDIWSCGIILFALNSGYLPFNDSNLMVMYRKILTGEFRIPQWTSPELKRLLSRLLDTNPVTRITVDEILKDPWFKIGYEEVEFHHDYLELKDNRSDTSSSTGDELKPYLKAMNAFDIITFSSGYDLSGLFDDREDRERFLSQDSPEKIIETVVAVAEGVGLTVVVKKEWCVKVVGGYKCNFEMVVEVKRLTDELVVVEVRVRESEVETGNRMWKDKVKPGLSGLVYETGPAG</sequence>
<dbReference type="OMA" id="QKGNFAM"/>
<reference evidence="18" key="2">
    <citation type="submission" date="2017-02" db="EMBL/GenBank/DDBJ databases">
        <title>Sunflower complete genome.</title>
        <authorList>
            <person name="Langlade N."/>
            <person name="Munos S."/>
        </authorList>
    </citation>
    <scope>NUCLEOTIDE SEQUENCE [LARGE SCALE GENOMIC DNA]</scope>
    <source>
        <tissue evidence="18">Leaves</tissue>
    </source>
</reference>
<evidence type="ECO:0000313" key="17">
    <source>
        <dbReference type="EMBL" id="KAF5782850.1"/>
    </source>
</evidence>
<evidence type="ECO:0000256" key="3">
    <source>
        <dbReference type="ARBA" id="ARBA00012513"/>
    </source>
</evidence>
<evidence type="ECO:0000256" key="10">
    <source>
        <dbReference type="ARBA" id="ARBA00047899"/>
    </source>
</evidence>
<dbReference type="PROSITE" id="PS00108">
    <property type="entry name" value="PROTEIN_KINASE_ST"/>
    <property type="match status" value="1"/>
</dbReference>
<comment type="function">
    <text evidence="12">CIPK serine-threonine protein kinases interact with CBL proteins. Binding of a CBL protein to the regulatory NAF domain of CIPK protein lead to the activation of the kinase in a calcium-dependent manner.</text>
</comment>
<name>A0A251TD23_HELAN</name>
<dbReference type="PANTHER" id="PTHR43895:SF160">
    <property type="entry name" value="CBL-INTERACTING SERINE_THREONINE-PROTEIN KINASE 14"/>
    <property type="match status" value="1"/>
</dbReference>
<keyword evidence="5 17" id="KW-0808">Transferase</keyword>